<proteinExistence type="predicted"/>
<dbReference type="EMBL" id="JABXXO010000006">
    <property type="protein sequence ID" value="KAF7776765.1"/>
    <property type="molecule type" value="Genomic_DNA"/>
</dbReference>
<dbReference type="PANTHER" id="PTHR33064">
    <property type="entry name" value="POL PROTEIN"/>
    <property type="match status" value="1"/>
</dbReference>
<evidence type="ECO:0000313" key="3">
    <source>
        <dbReference type="Proteomes" id="UP000629468"/>
    </source>
</evidence>
<evidence type="ECO:0000313" key="2">
    <source>
        <dbReference type="EMBL" id="KAF7776765.1"/>
    </source>
</evidence>
<feature type="compositionally biased region" description="Basic and acidic residues" evidence="1">
    <location>
        <begin position="17"/>
        <end position="32"/>
    </location>
</feature>
<dbReference type="InterPro" id="IPR043502">
    <property type="entry name" value="DNA/RNA_pol_sf"/>
</dbReference>
<dbReference type="CDD" id="cd01647">
    <property type="entry name" value="RT_LTR"/>
    <property type="match status" value="1"/>
</dbReference>
<dbReference type="InterPro" id="IPR043128">
    <property type="entry name" value="Rev_trsase/Diguanyl_cyclase"/>
</dbReference>
<name>A0A8H7F4K5_AGABI</name>
<protein>
    <submittedName>
        <fullName evidence="2">Uncharacterized protein</fullName>
    </submittedName>
</protein>
<feature type="region of interest" description="Disordered" evidence="1">
    <location>
        <begin position="17"/>
        <end position="37"/>
    </location>
</feature>
<dbReference type="Gene3D" id="3.10.10.10">
    <property type="entry name" value="HIV Type 1 Reverse Transcriptase, subunit A, domain 1"/>
    <property type="match status" value="1"/>
</dbReference>
<dbReference type="Gene3D" id="3.30.70.270">
    <property type="match status" value="1"/>
</dbReference>
<sequence length="526" mass="59910">MWKEVISKRRVPVNHIEDIGEETAKENNKDKTSSGQAMTETWDVVALDTLESPKKIQQLAKDAQGQYIQTWRIDDLIMQYLSTMTLGDREKQVFSITNKDIVAAKGMENLRVIPAIINGVREEEALLDSGSQIVSMSRTAASEWNITVHLQVHVLERAAYRVLLSRPFNVITESKILNSQEGKQYINLTDPSTKEQAMLSTYAWGSWLKGEAACITSTDENTENPYISEVLPIQAKQFEQDELNLLYLKRSLEEREQPEKAIISQYLQYAVQSYCPEQPITAVEPLDNQSDPALVLAKKHKPVTLKVKPVLGELPDKFRILRHITGDPLAEMPQLPDFLWPEERKLMHWMIAEQNGAFAWEDSERGSFKEEYFPAVEIPTVAHTPWVEKHFRIPPAIYEEVCKIIKRKIDTGVYEPSNSSYRSKWFCVVKKDGKSLRLVHSLEPLNRVTIAHSGLPPATEELAMHFAGRACNGILDLWVGYDNRKLATVSRDLTTFQSPFGALRLVTLPMGWTNSVPIFHEDVTYC</sequence>
<gene>
    <name evidence="2" type="ORF">Agabi119p4_5158</name>
</gene>
<dbReference type="InterPro" id="IPR051320">
    <property type="entry name" value="Viral_Replic_Matur_Polypro"/>
</dbReference>
<dbReference type="AlphaFoldDB" id="A0A8H7F4K5"/>
<comment type="caution">
    <text evidence="2">The sequence shown here is derived from an EMBL/GenBank/DDBJ whole genome shotgun (WGS) entry which is preliminary data.</text>
</comment>
<evidence type="ECO:0000256" key="1">
    <source>
        <dbReference type="SAM" id="MobiDB-lite"/>
    </source>
</evidence>
<dbReference type="SUPFAM" id="SSF56672">
    <property type="entry name" value="DNA/RNA polymerases"/>
    <property type="match status" value="1"/>
</dbReference>
<reference evidence="2 3" key="1">
    <citation type="journal article" name="Sci. Rep.">
        <title>Telomere-to-telomere assembled and centromere annotated genomes of the two main subspecies of the button mushroom Agaricus bisporus reveal especially polymorphic chromosome ends.</title>
        <authorList>
            <person name="Sonnenberg A.S.M."/>
            <person name="Sedaghat-Telgerd N."/>
            <person name="Lavrijssen B."/>
            <person name="Ohm R.A."/>
            <person name="Hendrickx P.M."/>
            <person name="Scholtmeijer K."/>
            <person name="Baars J.J.P."/>
            <person name="van Peer A."/>
        </authorList>
    </citation>
    <scope>NUCLEOTIDE SEQUENCE [LARGE SCALE GENOMIC DNA]</scope>
    <source>
        <strain evidence="2 3">H119_p4</strain>
    </source>
</reference>
<dbReference type="Proteomes" id="UP000629468">
    <property type="component" value="Unassembled WGS sequence"/>
</dbReference>
<accession>A0A8H7F4K5</accession>
<dbReference type="PANTHER" id="PTHR33064:SF37">
    <property type="entry name" value="RIBONUCLEASE H"/>
    <property type="match status" value="1"/>
</dbReference>
<organism evidence="2 3">
    <name type="scientific">Agaricus bisporus var. burnettii</name>
    <dbReference type="NCBI Taxonomy" id="192524"/>
    <lineage>
        <taxon>Eukaryota</taxon>
        <taxon>Fungi</taxon>
        <taxon>Dikarya</taxon>
        <taxon>Basidiomycota</taxon>
        <taxon>Agaricomycotina</taxon>
        <taxon>Agaricomycetes</taxon>
        <taxon>Agaricomycetidae</taxon>
        <taxon>Agaricales</taxon>
        <taxon>Agaricineae</taxon>
        <taxon>Agaricaceae</taxon>
        <taxon>Agaricus</taxon>
    </lineage>
</organism>